<dbReference type="STRING" id="933084.A0A067PTB6"/>
<dbReference type="SUPFAM" id="SSF48371">
    <property type="entry name" value="ARM repeat"/>
    <property type="match status" value="1"/>
</dbReference>
<evidence type="ECO:0000259" key="5">
    <source>
        <dbReference type="PROSITE" id="PS51366"/>
    </source>
</evidence>
<comment type="similarity">
    <text evidence="2">Belongs to the CWC22 family.</text>
</comment>
<feature type="compositionally biased region" description="Basic and acidic residues" evidence="4">
    <location>
        <begin position="116"/>
        <end position="128"/>
    </location>
</feature>
<dbReference type="InterPro" id="IPR016024">
    <property type="entry name" value="ARM-type_fold"/>
</dbReference>
<feature type="compositionally biased region" description="Basic residues" evidence="4">
    <location>
        <begin position="26"/>
        <end position="35"/>
    </location>
</feature>
<evidence type="ECO:0000256" key="4">
    <source>
        <dbReference type="SAM" id="MobiDB-lite"/>
    </source>
</evidence>
<dbReference type="InterPro" id="IPR050781">
    <property type="entry name" value="CWC22_splicing_factor"/>
</dbReference>
<dbReference type="PANTHER" id="PTHR18034:SF4">
    <property type="entry name" value="NUCLEOLAR MIF4G DOMAIN-CONTAINING PROTEIN 1"/>
    <property type="match status" value="1"/>
</dbReference>
<feature type="domain" description="MI" evidence="5">
    <location>
        <begin position="615"/>
        <end position="754"/>
    </location>
</feature>
<feature type="compositionally biased region" description="Basic and acidic residues" evidence="4">
    <location>
        <begin position="70"/>
        <end position="82"/>
    </location>
</feature>
<reference evidence="7" key="1">
    <citation type="journal article" date="2014" name="Proc. Natl. Acad. Sci. U.S.A.">
        <title>Extensive sampling of basidiomycete genomes demonstrates inadequacy of the white-rot/brown-rot paradigm for wood decay fungi.</title>
        <authorList>
            <person name="Riley R."/>
            <person name="Salamov A.A."/>
            <person name="Brown D.W."/>
            <person name="Nagy L.G."/>
            <person name="Floudas D."/>
            <person name="Held B.W."/>
            <person name="Levasseur A."/>
            <person name="Lombard V."/>
            <person name="Morin E."/>
            <person name="Otillar R."/>
            <person name="Lindquist E.A."/>
            <person name="Sun H."/>
            <person name="LaButti K.M."/>
            <person name="Schmutz J."/>
            <person name="Jabbour D."/>
            <person name="Luo H."/>
            <person name="Baker S.E."/>
            <person name="Pisabarro A.G."/>
            <person name="Walton J.D."/>
            <person name="Blanchette R.A."/>
            <person name="Henrissat B."/>
            <person name="Martin F."/>
            <person name="Cullen D."/>
            <person name="Hibbett D.S."/>
            <person name="Grigoriev I.V."/>
        </authorList>
    </citation>
    <scope>NUCLEOTIDE SEQUENCE [LARGE SCALE GENOMIC DNA]</scope>
    <source>
        <strain evidence="7">MUCL 33604</strain>
    </source>
</reference>
<protein>
    <recommendedName>
        <fullName evidence="5">MI domain-containing protein</fullName>
    </recommendedName>
</protein>
<comment type="subcellular location">
    <subcellularLocation>
        <location evidence="1">Nucleus</location>
        <location evidence="1">Nucleolus</location>
    </subcellularLocation>
</comment>
<dbReference type="InterPro" id="IPR003890">
    <property type="entry name" value="MIF4G-like_typ-3"/>
</dbReference>
<dbReference type="FunCoup" id="A0A067PTB6">
    <property type="interactions" value="574"/>
</dbReference>
<dbReference type="OrthoDB" id="361797at2759"/>
<dbReference type="PANTHER" id="PTHR18034">
    <property type="entry name" value="CELL CYCLE CONTROL PROTEIN CWF22-RELATED"/>
    <property type="match status" value="1"/>
</dbReference>
<evidence type="ECO:0000256" key="3">
    <source>
        <dbReference type="ARBA" id="ARBA00023242"/>
    </source>
</evidence>
<organism evidence="6 7">
    <name type="scientific">Jaapia argillacea MUCL 33604</name>
    <dbReference type="NCBI Taxonomy" id="933084"/>
    <lineage>
        <taxon>Eukaryota</taxon>
        <taxon>Fungi</taxon>
        <taxon>Dikarya</taxon>
        <taxon>Basidiomycota</taxon>
        <taxon>Agaricomycotina</taxon>
        <taxon>Agaricomycetes</taxon>
        <taxon>Agaricomycetidae</taxon>
        <taxon>Jaapiales</taxon>
        <taxon>Jaapiaceae</taxon>
        <taxon>Jaapia</taxon>
    </lineage>
</organism>
<dbReference type="GO" id="GO:0003723">
    <property type="term" value="F:RNA binding"/>
    <property type="evidence" value="ECO:0007669"/>
    <property type="project" value="InterPro"/>
</dbReference>
<evidence type="ECO:0000256" key="2">
    <source>
        <dbReference type="ARBA" id="ARBA00006856"/>
    </source>
</evidence>
<dbReference type="PROSITE" id="PS51366">
    <property type="entry name" value="MI"/>
    <property type="match status" value="1"/>
</dbReference>
<dbReference type="AlphaFoldDB" id="A0A067PTB6"/>
<evidence type="ECO:0000256" key="1">
    <source>
        <dbReference type="ARBA" id="ARBA00004604"/>
    </source>
</evidence>
<accession>A0A067PTB6</accession>
<feature type="region of interest" description="Disordered" evidence="4">
    <location>
        <begin position="1"/>
        <end position="128"/>
    </location>
</feature>
<dbReference type="Gene3D" id="1.25.40.180">
    <property type="match status" value="1"/>
</dbReference>
<sequence length="857" mass="95741">MSKNTRIRLPQLLQDEIDGSNEGSAHSRHLRRKPKGQLSRRDARKQDREDKKKRKAEFYARPSTHHVPKRHADQADHVDSPNRKKAKLSKEAPVAAPAKSSLVPAPTKSIKHLHGEHKQETKILGKPKTALEKLAARTEPTSALIPSRSGTQIEKEEDAYISYLEKKLGGSKGGRTTNQLGSEFEDDGLGDLLTELDTLERSAFNHVQQTDPEDDESSENGDAFIHEDEERLDDDDLSDTESWHGLDLIEAPNYPPPPVPQPSISDLTTPGAKPSPGATYIPPHLRKSSEMDEALVKLTRQLKGLLNRLSEQNIGSILDDIEEMFRKHRRYDVTSTLTTLIIDGISSHSSHLDSYVVLYAAFVSSLHRIIGIEFAAYFLQNVVSSYEKFYSTISDAPALLSADTTPAGQADSEPLGKECSNLIILISELYNFQVISCVLVYDVIRGLLEKQLSEFNVELLLKITRNSGQQLRQDDPSALKDIIQIVQAKVSSKADELSSRTRFMLETLTNLKNNKVKRTAGAPGAAEAVERMKKFLSGLSKKKHVMGHEPLRVTLDDLHSAESKGKWWLVGAAWGGNPLVDRLEGASTIAAEKGDDDISENTLLKLARKQGMNTDIRRSIFVVLMSSDDYVDACERLAQLNLTEVQRREIVRVLLHCCGNEKSYNPFYTLVCQNLCQTSHSYKITLQFCLWDFLRDLGETNVGGAEVIKNLQEGNTGFGSKSISSTRMTNVAKAYAWWTAKDCVTLSIFKPVDFTMLKPQTGKFLKEFFVQLFVSSQVSTPVISKDFPTSRNRGTLEQVFIKATRMETLALGLVYFLTEYFKDEEETGDGSRTKFLAWCVEVAKDTLRTGLDIVPNL</sequence>
<dbReference type="Pfam" id="PF02854">
    <property type="entry name" value="MIF4G"/>
    <property type="match status" value="1"/>
</dbReference>
<feature type="region of interest" description="Disordered" evidence="4">
    <location>
        <begin position="168"/>
        <end position="187"/>
    </location>
</feature>
<dbReference type="EMBL" id="KL197720">
    <property type="protein sequence ID" value="KDQ57100.1"/>
    <property type="molecule type" value="Genomic_DNA"/>
</dbReference>
<dbReference type="SMART" id="SM00544">
    <property type="entry name" value="MA3"/>
    <property type="match status" value="1"/>
</dbReference>
<evidence type="ECO:0000313" key="7">
    <source>
        <dbReference type="Proteomes" id="UP000027265"/>
    </source>
</evidence>
<dbReference type="Pfam" id="PF02847">
    <property type="entry name" value="MA3"/>
    <property type="match status" value="1"/>
</dbReference>
<evidence type="ECO:0000313" key="6">
    <source>
        <dbReference type="EMBL" id="KDQ57100.1"/>
    </source>
</evidence>
<dbReference type="SMART" id="SM00543">
    <property type="entry name" value="MIF4G"/>
    <property type="match status" value="1"/>
</dbReference>
<dbReference type="GO" id="GO:0042274">
    <property type="term" value="P:ribosomal small subunit biogenesis"/>
    <property type="evidence" value="ECO:0007669"/>
    <property type="project" value="TreeGrafter"/>
</dbReference>
<keyword evidence="7" id="KW-1185">Reference proteome</keyword>
<name>A0A067PTB6_9AGAM</name>
<dbReference type="HOGENOM" id="CLU_006786_2_2_1"/>
<keyword evidence="3" id="KW-0539">Nucleus</keyword>
<proteinExistence type="inferred from homology"/>
<feature type="compositionally biased region" description="Basic and acidic residues" evidence="4">
    <location>
        <begin position="39"/>
        <end position="50"/>
    </location>
</feature>
<dbReference type="GO" id="GO:0005730">
    <property type="term" value="C:nucleolus"/>
    <property type="evidence" value="ECO:0007669"/>
    <property type="project" value="UniProtKB-SubCell"/>
</dbReference>
<feature type="region of interest" description="Disordered" evidence="4">
    <location>
        <begin position="200"/>
        <end position="221"/>
    </location>
</feature>
<dbReference type="Proteomes" id="UP000027265">
    <property type="component" value="Unassembled WGS sequence"/>
</dbReference>
<dbReference type="InParanoid" id="A0A067PTB6"/>
<dbReference type="InterPro" id="IPR003891">
    <property type="entry name" value="Initiation_fac_eIF4g_MI"/>
</dbReference>
<gene>
    <name evidence="6" type="ORF">JAAARDRAFT_35699</name>
</gene>